<keyword evidence="9" id="KW-1185">Reference proteome</keyword>
<dbReference type="InterPro" id="IPR039425">
    <property type="entry name" value="RNA_pol_sigma-70-like"/>
</dbReference>
<dbReference type="Gene3D" id="1.10.1740.10">
    <property type="match status" value="1"/>
</dbReference>
<dbReference type="PANTHER" id="PTHR43133">
    <property type="entry name" value="RNA POLYMERASE ECF-TYPE SIGMA FACTO"/>
    <property type="match status" value="1"/>
</dbReference>
<dbReference type="InterPro" id="IPR007627">
    <property type="entry name" value="RNA_pol_sigma70_r2"/>
</dbReference>
<dbReference type="InterPro" id="IPR013325">
    <property type="entry name" value="RNA_pol_sigma_r2"/>
</dbReference>
<dbReference type="CDD" id="cd06171">
    <property type="entry name" value="Sigma70_r4"/>
    <property type="match status" value="1"/>
</dbReference>
<dbReference type="RefSeq" id="WP_210660220.1">
    <property type="nucleotide sequence ID" value="NZ_JAGKQQ010000001.1"/>
</dbReference>
<dbReference type="NCBIfam" id="TIGR02937">
    <property type="entry name" value="sigma70-ECF"/>
    <property type="match status" value="1"/>
</dbReference>
<keyword evidence="5" id="KW-0812">Transmembrane</keyword>
<protein>
    <submittedName>
        <fullName evidence="8">RNA polymerase sigma factor</fullName>
    </submittedName>
</protein>
<dbReference type="Pfam" id="PF04542">
    <property type="entry name" value="Sigma70_r2"/>
    <property type="match status" value="1"/>
</dbReference>
<dbReference type="InterPro" id="IPR014284">
    <property type="entry name" value="RNA_pol_sigma-70_dom"/>
</dbReference>
<keyword evidence="2" id="KW-0805">Transcription regulation</keyword>
<evidence type="ECO:0000259" key="6">
    <source>
        <dbReference type="Pfam" id="PF04542"/>
    </source>
</evidence>
<evidence type="ECO:0000256" key="5">
    <source>
        <dbReference type="SAM" id="Phobius"/>
    </source>
</evidence>
<name>A0ABS5C0Y4_9BACT</name>
<dbReference type="Pfam" id="PF08281">
    <property type="entry name" value="Sigma70_r4_2"/>
    <property type="match status" value="1"/>
</dbReference>
<feature type="domain" description="RNA polymerase sigma factor 70 region 4 type 2" evidence="7">
    <location>
        <begin position="154"/>
        <end position="205"/>
    </location>
</feature>
<organism evidence="8 9">
    <name type="scientific">Gemmata palustris</name>
    <dbReference type="NCBI Taxonomy" id="2822762"/>
    <lineage>
        <taxon>Bacteria</taxon>
        <taxon>Pseudomonadati</taxon>
        <taxon>Planctomycetota</taxon>
        <taxon>Planctomycetia</taxon>
        <taxon>Gemmatales</taxon>
        <taxon>Gemmataceae</taxon>
        <taxon>Gemmata</taxon>
    </lineage>
</organism>
<gene>
    <name evidence="8" type="ORF">J8F10_30185</name>
</gene>
<proteinExistence type="inferred from homology"/>
<evidence type="ECO:0000256" key="1">
    <source>
        <dbReference type="ARBA" id="ARBA00010641"/>
    </source>
</evidence>
<keyword evidence="5" id="KW-0472">Membrane</keyword>
<feature type="domain" description="RNA polymerase sigma-70 region 2" evidence="6">
    <location>
        <begin position="56"/>
        <end position="120"/>
    </location>
</feature>
<dbReference type="PANTHER" id="PTHR43133:SF51">
    <property type="entry name" value="RNA POLYMERASE SIGMA FACTOR"/>
    <property type="match status" value="1"/>
</dbReference>
<dbReference type="SUPFAM" id="SSF88946">
    <property type="entry name" value="Sigma2 domain of RNA polymerase sigma factors"/>
    <property type="match status" value="1"/>
</dbReference>
<reference evidence="8 9" key="1">
    <citation type="submission" date="2021-04" db="EMBL/GenBank/DDBJ databases">
        <authorList>
            <person name="Ivanova A."/>
        </authorList>
    </citation>
    <scope>NUCLEOTIDE SEQUENCE [LARGE SCALE GENOMIC DNA]</scope>
    <source>
        <strain evidence="8 9">G18</strain>
    </source>
</reference>
<keyword evidence="4" id="KW-0804">Transcription</keyword>
<keyword evidence="5" id="KW-1133">Transmembrane helix</keyword>
<evidence type="ECO:0000256" key="4">
    <source>
        <dbReference type="ARBA" id="ARBA00023163"/>
    </source>
</evidence>
<evidence type="ECO:0000259" key="7">
    <source>
        <dbReference type="Pfam" id="PF08281"/>
    </source>
</evidence>
<feature type="transmembrane region" description="Helical" evidence="5">
    <location>
        <begin position="213"/>
        <end position="233"/>
    </location>
</feature>
<dbReference type="SUPFAM" id="SSF88659">
    <property type="entry name" value="Sigma3 and sigma4 domains of RNA polymerase sigma factors"/>
    <property type="match status" value="1"/>
</dbReference>
<evidence type="ECO:0000313" key="8">
    <source>
        <dbReference type="EMBL" id="MBP3959535.1"/>
    </source>
</evidence>
<evidence type="ECO:0000256" key="3">
    <source>
        <dbReference type="ARBA" id="ARBA00023082"/>
    </source>
</evidence>
<feature type="transmembrane region" description="Helical" evidence="5">
    <location>
        <begin position="239"/>
        <end position="258"/>
    </location>
</feature>
<sequence>MESAARIRRPAMGERAAKQFGRAIRAVGNVNSDRVSDGQLLRRYADEGNQAAFATLFHRHAGMVLGVCRRSLPTAQDAEDACQATFLVLAAKAKAGRWQASVANWLYTTARRVARNARVATGRRTRREAVAAQATVSGVVDPLDAMTGRELLAILDEEIGNLPPRYRGALVLCYLEGLSRDEAAARLGIPVGTLKTRLERGRRRLSDALSSRGCALGSCLLALTAVSSVTASARALDATIAALAGSPPVAVAALVSGASVNSSKYAALFVVLAVAGALVTALAAGIAAGPPVAEPVAKGPPEPGRPIGGLRLGPKLDDVELIKILHKRWENQQAAITNVHFKARLFRYTDSDPVNLTGADFDKLVAGAAKNEKLHDGLFGRLPKAGWAGGNAGWPVEVWVDRDRVRNDWLATFDEGAKPTKMTVLDGPNEIRYESKLGQATIYPNPSGVEVIDARHLVWLPRGMSLNPKTVRVAARSDDVVTLADEYKSITADPKTGFVWSCVAFDRSKRGPIYRVFQCQPTELHGGVYVPRVTGTMQLTPDGAVTICDLLVVESVEANVEAGAERFRVTVPLDTTIVDFRKDRKNSRITFAARDSADVIREAERMPASDN</sequence>
<dbReference type="InterPro" id="IPR013324">
    <property type="entry name" value="RNA_pol_sigma_r3/r4-like"/>
</dbReference>
<dbReference type="InterPro" id="IPR013249">
    <property type="entry name" value="RNA_pol_sigma70_r4_t2"/>
</dbReference>
<dbReference type="InterPro" id="IPR036388">
    <property type="entry name" value="WH-like_DNA-bd_sf"/>
</dbReference>
<accession>A0ABS5C0Y4</accession>
<keyword evidence="3" id="KW-0731">Sigma factor</keyword>
<comment type="caution">
    <text evidence="8">The sequence shown here is derived from an EMBL/GenBank/DDBJ whole genome shotgun (WGS) entry which is preliminary data.</text>
</comment>
<dbReference type="EMBL" id="JAGKQQ010000001">
    <property type="protein sequence ID" value="MBP3959535.1"/>
    <property type="molecule type" value="Genomic_DNA"/>
</dbReference>
<evidence type="ECO:0000256" key="2">
    <source>
        <dbReference type="ARBA" id="ARBA00023015"/>
    </source>
</evidence>
<evidence type="ECO:0000313" key="9">
    <source>
        <dbReference type="Proteomes" id="UP000676565"/>
    </source>
</evidence>
<comment type="similarity">
    <text evidence="1">Belongs to the sigma-70 factor family. ECF subfamily.</text>
</comment>
<feature type="transmembrane region" description="Helical" evidence="5">
    <location>
        <begin position="265"/>
        <end position="288"/>
    </location>
</feature>
<dbReference type="Proteomes" id="UP000676565">
    <property type="component" value="Unassembled WGS sequence"/>
</dbReference>
<dbReference type="Gene3D" id="1.10.10.10">
    <property type="entry name" value="Winged helix-like DNA-binding domain superfamily/Winged helix DNA-binding domain"/>
    <property type="match status" value="1"/>
</dbReference>